<comment type="caution">
    <text evidence="5">The sequence shown here is derived from an EMBL/GenBank/DDBJ whole genome shotgun (WGS) entry which is preliminary data.</text>
</comment>
<name>A0ABQ5A229_9ASTR</name>
<dbReference type="Pfam" id="PF14291">
    <property type="entry name" value="DUF4371"/>
    <property type="match status" value="1"/>
</dbReference>
<evidence type="ECO:0000256" key="2">
    <source>
        <dbReference type="ARBA" id="ARBA00022614"/>
    </source>
</evidence>
<dbReference type="InterPro" id="IPR003591">
    <property type="entry name" value="Leu-rich_rpt_typical-subtyp"/>
</dbReference>
<evidence type="ECO:0000313" key="5">
    <source>
        <dbReference type="EMBL" id="GJS95656.1"/>
    </source>
</evidence>
<dbReference type="PRINTS" id="PR00019">
    <property type="entry name" value="LEURICHRPT"/>
</dbReference>
<dbReference type="InterPro" id="IPR001611">
    <property type="entry name" value="Leu-rich_rpt"/>
</dbReference>
<sequence length="749" mass="84048">MSMKGDKWQDTSSNSHLKSLKSLKFLNLGYNLLSGNFPESLLTSLPSLEGLTLYNNKLSGPINKHIRVASNNLTDLDLSNNRFQGPLPEFIFKLPSISTLKLSGNNFSGSVHLDVFGKLKNLSELDLSYNDLTVIPNTNEPSSFSSLVNLETVGLASCKMLKYPNLKNHVSLRNLDLSDNLFKGEIPNWIWNLGNGSLGSLKLSHNKFSSLQKPYTFPSLNLLDLSSNKLKGDIPVPPTGIYVVNYSNNKFGSSIPVDFGDALITASSFSISHSKVVGIIPKSINKARLLRKLDLSSNSLTGTIPLDGSTGELDTLDLSNNKISGRIPEQLTRLVSLEFLNVSYNRLSGKIPQGGRWFPTFTNLSYEGNKGLCGPPLRKTCFNFMERYYKRKFSSISDDDGEETLTKRIPETMTKPIPKPTPIPSSSDGINLEIRDDVFSLLVDESSDVSKKEQMALVLRYVDRLGIVKERFASVVHVDDTSSKTLKASNDTLFAQHKLSQGYDGASNMRSEFNGLKALILKDNSSAYYVHFSSSCKRIDMIQDNYKVRIEAEISEGVIETGRGLNQEITLIRPEDTRWGSHHKRNYQNILEGVLAINELKESLITLRANGFDNILKKVNIFCTKYDITVLKMDEACAAKRNRIVGTNRHYFEINIFNTVLDMQIQEFGDRFSEISTHLLSNMSALGPRASFTMFDASKLITLTTLYPDDFTDSDRFHLIRELDLYRVNVVQNEDFSKLIPLQSLLRRW</sequence>
<dbReference type="PROSITE" id="PS51450">
    <property type="entry name" value="LRR"/>
    <property type="match status" value="2"/>
</dbReference>
<evidence type="ECO:0000313" key="6">
    <source>
        <dbReference type="Proteomes" id="UP001151760"/>
    </source>
</evidence>
<dbReference type="Gene3D" id="3.80.10.10">
    <property type="entry name" value="Ribonuclease Inhibitor"/>
    <property type="match status" value="1"/>
</dbReference>
<proteinExistence type="predicted"/>
<reference evidence="5" key="1">
    <citation type="journal article" date="2022" name="Int. J. Mol. Sci.">
        <title>Draft Genome of Tanacetum Coccineum: Genomic Comparison of Closely Related Tanacetum-Family Plants.</title>
        <authorList>
            <person name="Yamashiro T."/>
            <person name="Shiraishi A."/>
            <person name="Nakayama K."/>
            <person name="Satake H."/>
        </authorList>
    </citation>
    <scope>NUCLEOTIDE SEQUENCE</scope>
</reference>
<dbReference type="PANTHER" id="PTHR48059">
    <property type="entry name" value="POLYGALACTURONASE INHIBITOR 1"/>
    <property type="match status" value="1"/>
</dbReference>
<keyword evidence="3" id="KW-0677">Repeat</keyword>
<dbReference type="EMBL" id="BQNB010011826">
    <property type="protein sequence ID" value="GJS95656.1"/>
    <property type="molecule type" value="Genomic_DNA"/>
</dbReference>
<dbReference type="InterPro" id="IPR032675">
    <property type="entry name" value="LRR_dom_sf"/>
</dbReference>
<feature type="domain" description="DUF4371" evidence="4">
    <location>
        <begin position="431"/>
        <end position="515"/>
    </location>
</feature>
<accession>A0ABQ5A229</accession>
<comment type="subcellular location">
    <subcellularLocation>
        <location evidence="1">Cell envelope</location>
    </subcellularLocation>
</comment>
<protein>
    <submittedName>
        <fullName evidence="5">Leucine-rich repeat protein</fullName>
    </submittedName>
</protein>
<keyword evidence="6" id="KW-1185">Reference proteome</keyword>
<dbReference type="InterPro" id="IPR025398">
    <property type="entry name" value="DUF4371"/>
</dbReference>
<keyword evidence="2" id="KW-0433">Leucine-rich repeat</keyword>
<evidence type="ECO:0000256" key="3">
    <source>
        <dbReference type="ARBA" id="ARBA00022737"/>
    </source>
</evidence>
<reference evidence="5" key="2">
    <citation type="submission" date="2022-01" db="EMBL/GenBank/DDBJ databases">
        <authorList>
            <person name="Yamashiro T."/>
            <person name="Shiraishi A."/>
            <person name="Satake H."/>
            <person name="Nakayama K."/>
        </authorList>
    </citation>
    <scope>NUCLEOTIDE SEQUENCE</scope>
</reference>
<evidence type="ECO:0000259" key="4">
    <source>
        <dbReference type="Pfam" id="PF14291"/>
    </source>
</evidence>
<dbReference type="Proteomes" id="UP001151760">
    <property type="component" value="Unassembled WGS sequence"/>
</dbReference>
<dbReference type="InterPro" id="IPR051848">
    <property type="entry name" value="PGIP"/>
</dbReference>
<evidence type="ECO:0000256" key="1">
    <source>
        <dbReference type="ARBA" id="ARBA00004196"/>
    </source>
</evidence>
<organism evidence="5 6">
    <name type="scientific">Tanacetum coccineum</name>
    <dbReference type="NCBI Taxonomy" id="301880"/>
    <lineage>
        <taxon>Eukaryota</taxon>
        <taxon>Viridiplantae</taxon>
        <taxon>Streptophyta</taxon>
        <taxon>Embryophyta</taxon>
        <taxon>Tracheophyta</taxon>
        <taxon>Spermatophyta</taxon>
        <taxon>Magnoliopsida</taxon>
        <taxon>eudicotyledons</taxon>
        <taxon>Gunneridae</taxon>
        <taxon>Pentapetalae</taxon>
        <taxon>asterids</taxon>
        <taxon>campanulids</taxon>
        <taxon>Asterales</taxon>
        <taxon>Asteraceae</taxon>
        <taxon>Asteroideae</taxon>
        <taxon>Anthemideae</taxon>
        <taxon>Anthemidinae</taxon>
        <taxon>Tanacetum</taxon>
    </lineage>
</organism>
<dbReference type="SUPFAM" id="SSF52058">
    <property type="entry name" value="L domain-like"/>
    <property type="match status" value="2"/>
</dbReference>
<gene>
    <name evidence="5" type="ORF">Tco_0802624</name>
</gene>
<dbReference type="SMART" id="SM00369">
    <property type="entry name" value="LRR_TYP"/>
    <property type="match status" value="6"/>
</dbReference>
<dbReference type="Pfam" id="PF00560">
    <property type="entry name" value="LRR_1"/>
    <property type="match status" value="6"/>
</dbReference>
<dbReference type="PANTHER" id="PTHR48059:SF30">
    <property type="entry name" value="OS06G0587000 PROTEIN"/>
    <property type="match status" value="1"/>
</dbReference>